<dbReference type="AlphaFoldDB" id="A0A974Y5P7"/>
<dbReference type="Pfam" id="PF13229">
    <property type="entry name" value="Beta_helix"/>
    <property type="match status" value="1"/>
</dbReference>
<evidence type="ECO:0000256" key="1">
    <source>
        <dbReference type="SAM" id="SignalP"/>
    </source>
</evidence>
<dbReference type="RefSeq" id="WP_200615287.1">
    <property type="nucleotide sequence ID" value="NZ_CP071518.1"/>
</dbReference>
<feature type="domain" description="Right handed beta helix" evidence="2">
    <location>
        <begin position="85"/>
        <end position="240"/>
    </location>
</feature>
<proteinExistence type="predicted"/>
<protein>
    <submittedName>
        <fullName evidence="3">Right-handed parallel beta-helix repeat-containing protein</fullName>
    </submittedName>
</protein>
<keyword evidence="1" id="KW-0732">Signal</keyword>
<name>A0A974Y5P7_9GAMM</name>
<organism evidence="3 4">
    <name type="scientific">Agrilutibacter solisilvae</name>
    <dbReference type="NCBI Taxonomy" id="2763317"/>
    <lineage>
        <taxon>Bacteria</taxon>
        <taxon>Pseudomonadati</taxon>
        <taxon>Pseudomonadota</taxon>
        <taxon>Gammaproteobacteria</taxon>
        <taxon>Lysobacterales</taxon>
        <taxon>Lysobacteraceae</taxon>
        <taxon>Agrilutibacter</taxon>
    </lineage>
</organism>
<evidence type="ECO:0000259" key="2">
    <source>
        <dbReference type="Pfam" id="PF13229"/>
    </source>
</evidence>
<feature type="signal peptide" evidence="1">
    <location>
        <begin position="1"/>
        <end position="20"/>
    </location>
</feature>
<evidence type="ECO:0000313" key="4">
    <source>
        <dbReference type="Proteomes" id="UP000639274"/>
    </source>
</evidence>
<accession>A0A974Y5P7</accession>
<dbReference type="KEGG" id="lsf:I8J32_002960"/>
<dbReference type="InterPro" id="IPR006626">
    <property type="entry name" value="PbH1"/>
</dbReference>
<feature type="chain" id="PRO_5036709651" evidence="1">
    <location>
        <begin position="21"/>
        <end position="278"/>
    </location>
</feature>
<dbReference type="Gene3D" id="2.160.20.10">
    <property type="entry name" value="Single-stranded right-handed beta-helix, Pectin lyase-like"/>
    <property type="match status" value="1"/>
</dbReference>
<evidence type="ECO:0000313" key="3">
    <source>
        <dbReference type="EMBL" id="QSX78901.1"/>
    </source>
</evidence>
<keyword evidence="4" id="KW-1185">Reference proteome</keyword>
<dbReference type="InterPro" id="IPR012334">
    <property type="entry name" value="Pectin_lyas_fold"/>
</dbReference>
<dbReference type="InterPro" id="IPR011050">
    <property type="entry name" value="Pectin_lyase_fold/virulence"/>
</dbReference>
<gene>
    <name evidence="3" type="ORF">I8J32_002960</name>
</gene>
<dbReference type="Proteomes" id="UP000639274">
    <property type="component" value="Chromosome"/>
</dbReference>
<dbReference type="SMART" id="SM00710">
    <property type="entry name" value="PbH1"/>
    <property type="match status" value="5"/>
</dbReference>
<sequence length="278" mass="28215">MNRIVAFFLLACCGVFPAHAETVNCTNLTTLPVTISTQGVYCLKQDVSTAITSGFAIGIATNNVTIDCNGYKLGGLAAGDNTMTAGIYANNRLNITVRNCNVRGFRQGINLAGTGGGHVVENNRFDGNTYIGVHVSGDGSLIRGNLVFATGGSTNLGQGLATTLGIDSRGATNIIDNTVWGTTPMVTATTTTGIGVGDNVDGTVIGNRVSGLGGTSNRAVVLYASADRVRVVNNSLSGASWALDCDDAGGGVAKDNTLESGGGLDGNCLDAGGNFLIP</sequence>
<reference evidence="3 4" key="1">
    <citation type="submission" date="2021-03" db="EMBL/GenBank/DDBJ databases">
        <title>Lysobacter sp. nov. isolated from soil of gangwondo yeongwol, south Korea.</title>
        <authorList>
            <person name="Kim K.R."/>
            <person name="Kim K.H."/>
            <person name="Jeon C.O."/>
        </authorList>
    </citation>
    <scope>NUCLEOTIDE SEQUENCE [LARGE SCALE GENOMIC DNA]</scope>
    <source>
        <strain evidence="3 4">R19</strain>
    </source>
</reference>
<dbReference type="EMBL" id="CP071518">
    <property type="protein sequence ID" value="QSX78901.1"/>
    <property type="molecule type" value="Genomic_DNA"/>
</dbReference>
<dbReference type="SUPFAM" id="SSF51126">
    <property type="entry name" value="Pectin lyase-like"/>
    <property type="match status" value="1"/>
</dbReference>
<dbReference type="InterPro" id="IPR039448">
    <property type="entry name" value="Beta_helix"/>
</dbReference>